<organism evidence="2 3">
    <name type="scientific">Pseudoduganella ginsengisoli</name>
    <dbReference type="NCBI Taxonomy" id="1462440"/>
    <lineage>
        <taxon>Bacteria</taxon>
        <taxon>Pseudomonadati</taxon>
        <taxon>Pseudomonadota</taxon>
        <taxon>Betaproteobacteria</taxon>
        <taxon>Burkholderiales</taxon>
        <taxon>Oxalobacteraceae</taxon>
        <taxon>Telluria group</taxon>
        <taxon>Pseudoduganella</taxon>
    </lineage>
</organism>
<comment type="caution">
    <text evidence="2">The sequence shown here is derived from an EMBL/GenBank/DDBJ whole genome shotgun (WGS) entry which is preliminary data.</text>
</comment>
<sequence>MPSDSVEKRVISFDTRAAFQEQLRECISKAQITLRMFDPNFSLWELGSTQMDTLLRRFLSHHGKLELVAHTNAELERHAPRFARLLTDYSHAIECRLTAPSLKLLTDSFCVADERHIVRRFHSDHLRGQAVYDSEPDTQVPLERFSAIWAETVPGLHAGTTGL</sequence>
<accession>A0A6L6PZR2</accession>
<evidence type="ECO:0000313" key="2">
    <source>
        <dbReference type="EMBL" id="MTW02865.1"/>
    </source>
</evidence>
<reference evidence="2 3" key="1">
    <citation type="submission" date="2019-11" db="EMBL/GenBank/DDBJ databases">
        <title>Type strains purchased from KCTC, JCM and DSMZ.</title>
        <authorList>
            <person name="Lu H."/>
        </authorList>
    </citation>
    <scope>NUCLEOTIDE SEQUENCE [LARGE SCALE GENOMIC DNA]</scope>
    <source>
        <strain evidence="2 3">KCTC 42409</strain>
    </source>
</reference>
<gene>
    <name evidence="2" type="ORF">GM668_12305</name>
</gene>
<dbReference type="Pfam" id="PF25559">
    <property type="entry name" value="DUF7931"/>
    <property type="match status" value="1"/>
</dbReference>
<evidence type="ECO:0000259" key="1">
    <source>
        <dbReference type="Pfam" id="PF25559"/>
    </source>
</evidence>
<evidence type="ECO:0000313" key="3">
    <source>
        <dbReference type="Proteomes" id="UP000484015"/>
    </source>
</evidence>
<feature type="domain" description="DUF7931" evidence="1">
    <location>
        <begin position="17"/>
        <end position="154"/>
    </location>
</feature>
<dbReference type="Proteomes" id="UP000484015">
    <property type="component" value="Unassembled WGS sequence"/>
</dbReference>
<name>A0A6L6PZR2_9BURK</name>
<dbReference type="EMBL" id="WNLA01000006">
    <property type="protein sequence ID" value="MTW02865.1"/>
    <property type="molecule type" value="Genomic_DNA"/>
</dbReference>
<protein>
    <recommendedName>
        <fullName evidence="1">DUF7931 domain-containing protein</fullName>
    </recommendedName>
</protein>
<keyword evidence="3" id="KW-1185">Reference proteome</keyword>
<proteinExistence type="predicted"/>
<dbReference type="AlphaFoldDB" id="A0A6L6PZR2"/>
<dbReference type="InterPro" id="IPR057691">
    <property type="entry name" value="DUF7931"/>
</dbReference>